<dbReference type="EMBL" id="SRSD01000002">
    <property type="protein sequence ID" value="KAA0894243.1"/>
    <property type="molecule type" value="Genomic_DNA"/>
</dbReference>
<evidence type="ECO:0000313" key="1">
    <source>
        <dbReference type="EMBL" id="KAA0894243.1"/>
    </source>
</evidence>
<proteinExistence type="predicted"/>
<keyword evidence="2" id="KW-1185">Reference proteome</keyword>
<dbReference type="RefSeq" id="WP_149306400.1">
    <property type="nucleotide sequence ID" value="NZ_SRSD01000002.1"/>
</dbReference>
<dbReference type="AlphaFoldDB" id="A0A5A9XNS9"/>
<protein>
    <submittedName>
        <fullName evidence="1">Uncharacterized protein</fullName>
    </submittedName>
</protein>
<organism evidence="1 2">
    <name type="scientific">Oryzomonas rubra</name>
    <dbReference type="NCBI Taxonomy" id="2509454"/>
    <lineage>
        <taxon>Bacteria</taxon>
        <taxon>Pseudomonadati</taxon>
        <taxon>Thermodesulfobacteriota</taxon>
        <taxon>Desulfuromonadia</taxon>
        <taxon>Geobacterales</taxon>
        <taxon>Geobacteraceae</taxon>
        <taxon>Oryzomonas</taxon>
    </lineage>
</organism>
<accession>A0A5A9XNS9</accession>
<dbReference type="Proteomes" id="UP000324298">
    <property type="component" value="Unassembled WGS sequence"/>
</dbReference>
<comment type="caution">
    <text evidence="1">The sequence shown here is derived from an EMBL/GenBank/DDBJ whole genome shotgun (WGS) entry which is preliminary data.</text>
</comment>
<reference evidence="1 2" key="1">
    <citation type="submission" date="2019-04" db="EMBL/GenBank/DDBJ databases">
        <title>Geobacter ruber sp. nov., ferric-reducing bacteria isolated from paddy soil.</title>
        <authorList>
            <person name="Xu Z."/>
            <person name="Masuda Y."/>
            <person name="Itoh H."/>
            <person name="Senoo K."/>
        </authorList>
    </citation>
    <scope>NUCLEOTIDE SEQUENCE [LARGE SCALE GENOMIC DNA]</scope>
    <source>
        <strain evidence="1 2">Red88</strain>
    </source>
</reference>
<sequence>MTIDELQTMIDDYMLVLEPPYNKSKRLLLKNQARVARLLLDRLTANQGKVRQYNPEKLEGMIRDFKEFRGIIDAGESYSDVEAANACVLEKNIIWIAQELMEMMKEEKSVPNMTGCLAIYAKGIPEKPFSAVREEVCQKMAKDRVIKDSRREEDLSELENEVDK</sequence>
<name>A0A5A9XNS9_9BACT</name>
<evidence type="ECO:0000313" key="2">
    <source>
        <dbReference type="Proteomes" id="UP000324298"/>
    </source>
</evidence>
<gene>
    <name evidence="1" type="ORF">ET418_04620</name>
</gene>